<gene>
    <name evidence="2" type="ORF">SAMN02745135_01120</name>
</gene>
<name>A0A1M5TU32_9FIRM</name>
<dbReference type="OrthoDB" id="2991360at2"/>
<keyword evidence="1" id="KW-1133">Transmembrane helix</keyword>
<feature type="transmembrane region" description="Helical" evidence="1">
    <location>
        <begin position="51"/>
        <end position="75"/>
    </location>
</feature>
<dbReference type="EMBL" id="FQXO01000025">
    <property type="protein sequence ID" value="SHH53913.1"/>
    <property type="molecule type" value="Genomic_DNA"/>
</dbReference>
<sequence>MYIMTNLWEDIKSFLRVNYVWFFPTICTLAFQIIFWVLNKNNNLDLSKIDYNSVLTINLTLAGFLLTAIAIMTSIRDKEFIQILIEMNYWQLIEHSVFLGIVFHIISALIAFYILITSLTSILIFNIMINSLLIGLTYFLLVVFWLKQALKYV</sequence>
<reference evidence="3" key="1">
    <citation type="submission" date="2016-11" db="EMBL/GenBank/DDBJ databases">
        <authorList>
            <person name="Varghese N."/>
            <person name="Submissions S."/>
        </authorList>
    </citation>
    <scope>NUCLEOTIDE SEQUENCE [LARGE SCALE GENOMIC DNA]</scope>
    <source>
        <strain evidence="3">DSM 13643</strain>
    </source>
</reference>
<keyword evidence="1" id="KW-0472">Membrane</keyword>
<feature type="transmembrane region" description="Helical" evidence="1">
    <location>
        <begin position="122"/>
        <end position="146"/>
    </location>
</feature>
<evidence type="ECO:0000313" key="3">
    <source>
        <dbReference type="Proteomes" id="UP000183967"/>
    </source>
</evidence>
<organism evidence="2 3">
    <name type="scientific">Caloranaerobacter azorensis DSM 13643</name>
    <dbReference type="NCBI Taxonomy" id="1121264"/>
    <lineage>
        <taxon>Bacteria</taxon>
        <taxon>Bacillati</taxon>
        <taxon>Bacillota</taxon>
        <taxon>Tissierellia</taxon>
        <taxon>Tissierellales</taxon>
        <taxon>Thermohalobacteraceae</taxon>
        <taxon>Caloranaerobacter</taxon>
    </lineage>
</organism>
<keyword evidence="1" id="KW-0812">Transmembrane</keyword>
<evidence type="ECO:0000256" key="1">
    <source>
        <dbReference type="SAM" id="Phobius"/>
    </source>
</evidence>
<dbReference type="AlphaFoldDB" id="A0A1M5TU32"/>
<evidence type="ECO:0000313" key="2">
    <source>
        <dbReference type="EMBL" id="SHH53913.1"/>
    </source>
</evidence>
<accession>A0A1M5TU32</accession>
<dbReference type="RefSeq" id="WP_073196123.1">
    <property type="nucleotide sequence ID" value="NZ_FQXO01000025.1"/>
</dbReference>
<feature type="transmembrane region" description="Helical" evidence="1">
    <location>
        <begin position="20"/>
        <end position="39"/>
    </location>
</feature>
<keyword evidence="3" id="KW-1185">Reference proteome</keyword>
<dbReference type="Proteomes" id="UP000183967">
    <property type="component" value="Unassembled WGS sequence"/>
</dbReference>
<protein>
    <submittedName>
        <fullName evidence="2">Uncharacterized protein</fullName>
    </submittedName>
</protein>
<proteinExistence type="predicted"/>
<feature type="transmembrane region" description="Helical" evidence="1">
    <location>
        <begin position="96"/>
        <end position="116"/>
    </location>
</feature>